<dbReference type="GO" id="GO:0005524">
    <property type="term" value="F:ATP binding"/>
    <property type="evidence" value="ECO:0007669"/>
    <property type="project" value="UniProtKB-UniRule"/>
</dbReference>
<keyword evidence="5 7" id="KW-0418">Kinase</keyword>
<reference evidence="11" key="1">
    <citation type="journal article" date="2014" name="Int. J. Syst. Evol. Microbiol.">
        <title>Complete genome sequence of Corynebacterium casei LMG S-19264T (=DSM 44701T), isolated from a smear-ripened cheese.</title>
        <authorList>
            <consortium name="US DOE Joint Genome Institute (JGI-PGF)"/>
            <person name="Walter F."/>
            <person name="Albersmeier A."/>
            <person name="Kalinowski J."/>
            <person name="Ruckert C."/>
        </authorList>
    </citation>
    <scope>NUCLEOTIDE SEQUENCE</scope>
    <source>
        <strain evidence="11">CGMCC 1.15758</strain>
    </source>
</reference>
<accession>A0A8J3E802</accession>
<dbReference type="PRINTS" id="PR00958">
    <property type="entry name" value="HOMSERKINASE"/>
</dbReference>
<dbReference type="InterPro" id="IPR020568">
    <property type="entry name" value="Ribosomal_Su5_D2-typ_SF"/>
</dbReference>
<keyword evidence="3 7" id="KW-0791">Threonine biosynthesis</keyword>
<evidence type="ECO:0000256" key="1">
    <source>
        <dbReference type="ARBA" id="ARBA00022605"/>
    </source>
</evidence>
<dbReference type="RefSeq" id="WP_224742326.1">
    <property type="nucleotide sequence ID" value="NZ_BMJS01000003.1"/>
</dbReference>
<dbReference type="EMBL" id="BMJS01000003">
    <property type="protein sequence ID" value="GGF90480.1"/>
    <property type="molecule type" value="Genomic_DNA"/>
</dbReference>
<keyword evidence="12" id="KW-1185">Reference proteome</keyword>
<evidence type="ECO:0000259" key="9">
    <source>
        <dbReference type="Pfam" id="PF00288"/>
    </source>
</evidence>
<comment type="caution">
    <text evidence="11">The sequence shown here is derived from an EMBL/GenBank/DDBJ whole genome shotgun (WGS) entry which is preliminary data.</text>
</comment>
<dbReference type="Gene3D" id="3.30.230.10">
    <property type="match status" value="1"/>
</dbReference>
<sequence length="331" mass="35290">MDEMIKRIKKIKINEKIAKVTAFAPATSANFAVGFDLMGFALSGVGDTVHLQKRDDKQLVIKQICGLLTDKELSLDVDQNVCGAVIKKFLQDHQLSLGLDISIEKGIPLGSGIGGSAASSVAAILAVNEFLVEPLAKEQLIDYAIYGESLISGGVYHGDNAVPAMFGGLVLLQNSKPCEFIQLPSLDLCASVVVPNLKIETKEARKLIDVPFTIKEFVAQSAKTAAIISALYEGDLVRFKKHFVDMLIEPKRKVLINGFDQAKQKAIELGALGFGISGSGPAVFALSSNKDAAAVIANELVKVFANEGLSAEKYITSLSAKGGQIIAKEEV</sequence>
<comment type="subcellular location">
    <subcellularLocation>
        <location evidence="7">Cytoplasm</location>
    </subcellularLocation>
</comment>
<comment type="caution">
    <text evidence="7">Lacks conserved residue(s) required for the propagation of feature annotation.</text>
</comment>
<evidence type="ECO:0000256" key="5">
    <source>
        <dbReference type="ARBA" id="ARBA00022777"/>
    </source>
</evidence>
<dbReference type="Pfam" id="PF00288">
    <property type="entry name" value="GHMP_kinases_N"/>
    <property type="match status" value="1"/>
</dbReference>
<dbReference type="InterPro" id="IPR036554">
    <property type="entry name" value="GHMP_kinase_C_sf"/>
</dbReference>
<dbReference type="GO" id="GO:0009088">
    <property type="term" value="P:threonine biosynthetic process"/>
    <property type="evidence" value="ECO:0007669"/>
    <property type="project" value="UniProtKB-UniRule"/>
</dbReference>
<dbReference type="InterPro" id="IPR014721">
    <property type="entry name" value="Ribsml_uS5_D2-typ_fold_subgr"/>
</dbReference>
<comment type="pathway">
    <text evidence="7">Amino-acid biosynthesis; L-threonine biosynthesis; L-threonine from L-aspartate: step 4/5.</text>
</comment>
<dbReference type="InterPro" id="IPR006204">
    <property type="entry name" value="GHMP_kinase_N_dom"/>
</dbReference>
<dbReference type="NCBIfam" id="TIGR00191">
    <property type="entry name" value="thrB"/>
    <property type="match status" value="1"/>
</dbReference>
<comment type="similarity">
    <text evidence="7">Belongs to the GHMP kinase family. Homoserine kinase subfamily.</text>
</comment>
<evidence type="ECO:0000256" key="4">
    <source>
        <dbReference type="ARBA" id="ARBA00022741"/>
    </source>
</evidence>
<dbReference type="GO" id="GO:0005737">
    <property type="term" value="C:cytoplasm"/>
    <property type="evidence" value="ECO:0007669"/>
    <property type="project" value="UniProtKB-SubCell"/>
</dbReference>
<dbReference type="Pfam" id="PF08544">
    <property type="entry name" value="GHMP_kinases_C"/>
    <property type="match status" value="1"/>
</dbReference>
<comment type="catalytic activity">
    <reaction evidence="7">
        <text>L-homoserine + ATP = O-phospho-L-homoserine + ADP + H(+)</text>
        <dbReference type="Rhea" id="RHEA:13985"/>
        <dbReference type="ChEBI" id="CHEBI:15378"/>
        <dbReference type="ChEBI" id="CHEBI:30616"/>
        <dbReference type="ChEBI" id="CHEBI:57476"/>
        <dbReference type="ChEBI" id="CHEBI:57590"/>
        <dbReference type="ChEBI" id="CHEBI:456216"/>
        <dbReference type="EC" id="2.7.1.39"/>
    </reaction>
</comment>
<keyword evidence="7" id="KW-0963">Cytoplasm</keyword>
<evidence type="ECO:0000313" key="12">
    <source>
        <dbReference type="Proteomes" id="UP000636949"/>
    </source>
</evidence>
<dbReference type="GO" id="GO:0004413">
    <property type="term" value="F:homoserine kinase activity"/>
    <property type="evidence" value="ECO:0007669"/>
    <property type="project" value="UniProtKB-UniRule"/>
</dbReference>
<evidence type="ECO:0000256" key="3">
    <source>
        <dbReference type="ARBA" id="ARBA00022697"/>
    </source>
</evidence>
<keyword evidence="6 7" id="KW-0067">ATP-binding</keyword>
<dbReference type="Proteomes" id="UP000636949">
    <property type="component" value="Unassembled WGS sequence"/>
</dbReference>
<dbReference type="NCBIfam" id="NF002288">
    <property type="entry name" value="PRK01212.1-4"/>
    <property type="match status" value="1"/>
</dbReference>
<dbReference type="PANTHER" id="PTHR20861:SF1">
    <property type="entry name" value="HOMOSERINE KINASE"/>
    <property type="match status" value="1"/>
</dbReference>
<feature type="domain" description="GHMP kinase C-terminal" evidence="10">
    <location>
        <begin position="228"/>
        <end position="305"/>
    </location>
</feature>
<keyword evidence="4 7" id="KW-0547">Nucleotide-binding</keyword>
<proteinExistence type="inferred from homology"/>
<dbReference type="HAMAP" id="MF_00384">
    <property type="entry name" value="Homoser_kinase"/>
    <property type="match status" value="1"/>
</dbReference>
<dbReference type="PANTHER" id="PTHR20861">
    <property type="entry name" value="HOMOSERINE/4-DIPHOSPHOCYTIDYL-2-C-METHYL-D-ERYTHRITOL KINASE"/>
    <property type="match status" value="1"/>
</dbReference>
<evidence type="ECO:0000256" key="7">
    <source>
        <dbReference type="HAMAP-Rule" id="MF_00384"/>
    </source>
</evidence>
<protein>
    <recommendedName>
        <fullName evidence="7 8">Homoserine kinase</fullName>
        <shortName evidence="7">HK</shortName>
        <shortName evidence="7">HSK</shortName>
        <ecNumber evidence="7 8">2.7.1.39</ecNumber>
    </recommendedName>
</protein>
<comment type="function">
    <text evidence="7">Catalyzes the ATP-dependent phosphorylation of L-homoserine to L-homoserine phosphate.</text>
</comment>
<reference evidence="11" key="2">
    <citation type="submission" date="2020-09" db="EMBL/GenBank/DDBJ databases">
        <authorList>
            <person name="Sun Q."/>
            <person name="Zhou Y."/>
        </authorList>
    </citation>
    <scope>NUCLEOTIDE SEQUENCE</scope>
    <source>
        <strain evidence="11">CGMCC 1.15758</strain>
    </source>
</reference>
<dbReference type="InterPro" id="IPR000870">
    <property type="entry name" value="Homoserine_kinase"/>
</dbReference>
<evidence type="ECO:0000256" key="8">
    <source>
        <dbReference type="NCBIfam" id="TIGR00191"/>
    </source>
</evidence>
<organism evidence="11 12">
    <name type="scientific">Cysteiniphilum litorale</name>
    <dbReference type="NCBI Taxonomy" id="2056700"/>
    <lineage>
        <taxon>Bacteria</taxon>
        <taxon>Pseudomonadati</taxon>
        <taxon>Pseudomonadota</taxon>
        <taxon>Gammaproteobacteria</taxon>
        <taxon>Thiotrichales</taxon>
        <taxon>Fastidiosibacteraceae</taxon>
        <taxon>Cysteiniphilum</taxon>
    </lineage>
</organism>
<dbReference type="PIRSF" id="PIRSF000676">
    <property type="entry name" value="Homoser_kin"/>
    <property type="match status" value="1"/>
</dbReference>
<dbReference type="UniPathway" id="UPA00050">
    <property type="reaction ID" value="UER00064"/>
</dbReference>
<gene>
    <name evidence="7 11" type="primary">thrB</name>
    <name evidence="11" type="ORF">GCM10010995_04770</name>
</gene>
<evidence type="ECO:0000256" key="2">
    <source>
        <dbReference type="ARBA" id="ARBA00022679"/>
    </source>
</evidence>
<dbReference type="InterPro" id="IPR013750">
    <property type="entry name" value="GHMP_kinase_C_dom"/>
</dbReference>
<dbReference type="EC" id="2.7.1.39" evidence="7 8"/>
<evidence type="ECO:0000256" key="6">
    <source>
        <dbReference type="ARBA" id="ARBA00022840"/>
    </source>
</evidence>
<keyword evidence="2 7" id="KW-0808">Transferase</keyword>
<evidence type="ECO:0000259" key="10">
    <source>
        <dbReference type="Pfam" id="PF08544"/>
    </source>
</evidence>
<feature type="domain" description="GHMP kinase N-terminal" evidence="9">
    <location>
        <begin position="84"/>
        <end position="168"/>
    </location>
</feature>
<evidence type="ECO:0000313" key="11">
    <source>
        <dbReference type="EMBL" id="GGF90480.1"/>
    </source>
</evidence>
<keyword evidence="1 7" id="KW-0028">Amino-acid biosynthesis</keyword>
<name>A0A8J3E802_9GAMM</name>
<dbReference type="AlphaFoldDB" id="A0A8J3E802"/>
<dbReference type="Gene3D" id="3.30.70.890">
    <property type="entry name" value="GHMP kinase, C-terminal domain"/>
    <property type="match status" value="1"/>
</dbReference>
<dbReference type="SUPFAM" id="SSF55060">
    <property type="entry name" value="GHMP Kinase, C-terminal domain"/>
    <property type="match status" value="1"/>
</dbReference>
<dbReference type="SUPFAM" id="SSF54211">
    <property type="entry name" value="Ribosomal protein S5 domain 2-like"/>
    <property type="match status" value="1"/>
</dbReference>